<evidence type="ECO:0000259" key="2">
    <source>
        <dbReference type="Pfam" id="PF03781"/>
    </source>
</evidence>
<proteinExistence type="predicted"/>
<protein>
    <submittedName>
        <fullName evidence="3">SAV_2336 N-terminal domain-related protein</fullName>
    </submittedName>
</protein>
<dbReference type="Gene3D" id="3.90.1580.10">
    <property type="entry name" value="paralog of FGE (formylglycine-generating enzyme)"/>
    <property type="match status" value="1"/>
</dbReference>
<reference evidence="3 4" key="1">
    <citation type="submission" date="2023-01" db="EMBL/GenBank/DDBJ databases">
        <title>Novel diversity within Roseofilum (Cyanobacteria; Desertifilaceae) from marine benthic mats with descriptions of four novel species.</title>
        <authorList>
            <person name="Wang Y."/>
            <person name="Berthold D.E."/>
            <person name="Hu J."/>
            <person name="Lefler F.W."/>
            <person name="Laughinghouse H.D. IV."/>
        </authorList>
    </citation>
    <scope>NUCLEOTIDE SEQUENCE [LARGE SCALE GENOMIC DNA]</scope>
    <source>
        <strain evidence="3 4">BLCC-M143</strain>
    </source>
</reference>
<dbReference type="InterPro" id="IPR016187">
    <property type="entry name" value="CTDL_fold"/>
</dbReference>
<dbReference type="PANTHER" id="PTHR23150:SF19">
    <property type="entry name" value="FORMYLGLYCINE-GENERATING ENZYME"/>
    <property type="match status" value="1"/>
</dbReference>
<evidence type="ECO:0000313" key="4">
    <source>
        <dbReference type="Proteomes" id="UP001232992"/>
    </source>
</evidence>
<keyword evidence="4" id="KW-1185">Reference proteome</keyword>
<dbReference type="InterPro" id="IPR051043">
    <property type="entry name" value="Sulfatase_Mod_Factor_Kinase"/>
</dbReference>
<dbReference type="InterPro" id="IPR005532">
    <property type="entry name" value="SUMF_dom"/>
</dbReference>
<dbReference type="InterPro" id="IPR042095">
    <property type="entry name" value="SUMF_sf"/>
</dbReference>
<sequence length="877" mass="99081">MSSSRAVTGLIDRLQATGLLQTLELRDEDIADSIWLALQMPEVVAQPQQEEEEPAPALTSPEVAEPVAPVKSQRRAEPTVSVTTEESVRQTPQPAAMPGLPFQAPAAPALLNKLALGRALRPLMRKVPSFTPTILDEEATVNRIADRDIWLPVTQPGRERWLDLELVVEESDSAFIWREMVNELQEILETQGAFRNVRVWSLSGARANAGTQSLQLVRRHKQGKPSTRQHSYKELIHPNGRGMILLVSDCTSEIWEQARIHRWLQIWSQQGPLAVVQLFPDWLWNSTQLGLGRKLHATALSPGVPNSRLRLPDLPFWVDIDWPNALVLPVIELEAGQLNHWSQVVSGASQLPVPAFLFELDFVEEQATHPSSYPPERSAEEDADARVSRFLATASFTAQRLAGLMAAAPVSMPVVNLIRTTLLPQARPAHVAEVYMGGLLQRIDSDNREQVYEFYPEVRKLLNQAMGRNETMSVLNAISRYIAERIDSPIRSFQAFMMLLPNLLPQYEEEDQLNIRRFAEIGVSVLQNLGGEYAQFAKEVATNVDVDVPPNVEEDSDSEPQLQEFAFDIATIDVEETVIFTSDVGTLEHIDGNRLVIRKKRTEFTGVIEELPEGIKLELVEIPAGEFTMGSPEDELERYDNEGPQHKVKISSFLMGRYAITQAQWRAIVNNVPTIQRELNPDPSNFKGDNRPVQQVSWQDAVEFCARLSQYTKKRYVLPSEAQWEYACRGGTTTPFHFRETLTTEIANYNGNYAYGEGPKGKCREEPTVVGHFQVTNEFGLYNMHGNVWESCADPWHDNYEGAPEDGSVWDEEHNDDRYYSYNDFLVNLLESDRRRIIRGGSWITIPWGCRSALRNHDDPDSQYNSLGLRVVRLPPI</sequence>
<organism evidence="3 4">
    <name type="scientific">Roseofilum casamattae BLCC-M143</name>
    <dbReference type="NCBI Taxonomy" id="3022442"/>
    <lineage>
        <taxon>Bacteria</taxon>
        <taxon>Bacillati</taxon>
        <taxon>Cyanobacteriota</taxon>
        <taxon>Cyanophyceae</taxon>
        <taxon>Desertifilales</taxon>
        <taxon>Desertifilaceae</taxon>
        <taxon>Roseofilum</taxon>
        <taxon>Roseofilum casamattae</taxon>
    </lineage>
</organism>
<dbReference type="EMBL" id="JAQOSQ010000017">
    <property type="protein sequence ID" value="MDJ1184648.1"/>
    <property type="molecule type" value="Genomic_DNA"/>
</dbReference>
<name>A0ABT7BZM1_9CYAN</name>
<dbReference type="PANTHER" id="PTHR23150">
    <property type="entry name" value="SULFATASE MODIFYING FACTOR 1, 2"/>
    <property type="match status" value="1"/>
</dbReference>
<dbReference type="InterPro" id="IPR047738">
    <property type="entry name" value="SAV_2336-like_N"/>
</dbReference>
<dbReference type="NCBIfam" id="NF041121">
    <property type="entry name" value="SAV_2336_NTERM"/>
    <property type="match status" value="1"/>
</dbReference>
<dbReference type="Proteomes" id="UP001232992">
    <property type="component" value="Unassembled WGS sequence"/>
</dbReference>
<dbReference type="RefSeq" id="WP_283759303.1">
    <property type="nucleotide sequence ID" value="NZ_JAQOSQ010000017.1"/>
</dbReference>
<feature type="domain" description="Sulfatase-modifying factor enzyme-like" evidence="2">
    <location>
        <begin position="618"/>
        <end position="873"/>
    </location>
</feature>
<accession>A0ABT7BZM1</accession>
<comment type="caution">
    <text evidence="3">The sequence shown here is derived from an EMBL/GenBank/DDBJ whole genome shotgun (WGS) entry which is preliminary data.</text>
</comment>
<feature type="compositionally biased region" description="Polar residues" evidence="1">
    <location>
        <begin position="80"/>
        <end position="93"/>
    </location>
</feature>
<evidence type="ECO:0000313" key="3">
    <source>
        <dbReference type="EMBL" id="MDJ1184648.1"/>
    </source>
</evidence>
<evidence type="ECO:0000256" key="1">
    <source>
        <dbReference type="SAM" id="MobiDB-lite"/>
    </source>
</evidence>
<dbReference type="SUPFAM" id="SSF56436">
    <property type="entry name" value="C-type lectin-like"/>
    <property type="match status" value="1"/>
</dbReference>
<gene>
    <name evidence="3" type="ORF">PMH09_15785</name>
</gene>
<dbReference type="Pfam" id="PF03781">
    <property type="entry name" value="FGE-sulfatase"/>
    <property type="match status" value="1"/>
</dbReference>
<feature type="region of interest" description="Disordered" evidence="1">
    <location>
        <begin position="45"/>
        <end position="99"/>
    </location>
</feature>